<dbReference type="EMBL" id="VVZV01000003">
    <property type="protein sequence ID" value="KAA5323498.1"/>
    <property type="molecule type" value="Genomic_DNA"/>
</dbReference>
<feature type="transmembrane region" description="Helical" evidence="9">
    <location>
        <begin position="168"/>
        <end position="189"/>
    </location>
</feature>
<dbReference type="PANTHER" id="PTHR47371">
    <property type="entry name" value="LIPOTEICHOIC ACID SYNTHASE"/>
    <property type="match status" value="1"/>
</dbReference>
<dbReference type="RefSeq" id="WP_149937090.1">
    <property type="nucleotide sequence ID" value="NZ_VVZV01000003.1"/>
</dbReference>
<protein>
    <submittedName>
        <fullName evidence="11">Sulfatase-like hydrolase/transferase</fullName>
    </submittedName>
</protein>
<feature type="transmembrane region" description="Helical" evidence="9">
    <location>
        <begin position="128"/>
        <end position="148"/>
    </location>
</feature>
<evidence type="ECO:0000256" key="8">
    <source>
        <dbReference type="PIRSR" id="PIRSR005091-3"/>
    </source>
</evidence>
<dbReference type="Proteomes" id="UP000481700">
    <property type="component" value="Unassembled WGS sequence"/>
</dbReference>
<comment type="subcellular location">
    <subcellularLocation>
        <location evidence="1">Cell membrane</location>
        <topology evidence="1">Multi-pass membrane protein</topology>
    </subcellularLocation>
</comment>
<dbReference type="GO" id="GO:0046872">
    <property type="term" value="F:metal ion binding"/>
    <property type="evidence" value="ECO:0007669"/>
    <property type="project" value="UniProtKB-KW"/>
</dbReference>
<evidence type="ECO:0000256" key="2">
    <source>
        <dbReference type="ARBA" id="ARBA00022475"/>
    </source>
</evidence>
<feature type="active site" evidence="6">
    <location>
        <position position="313"/>
    </location>
</feature>
<keyword evidence="11" id="KW-0808">Transferase</keyword>
<keyword evidence="7" id="KW-0479">Metal-binding</keyword>
<feature type="binding site" evidence="8">
    <location>
        <position position="480"/>
    </location>
    <ligand>
        <name>Mn(2+)</name>
        <dbReference type="ChEBI" id="CHEBI:29035"/>
    </ligand>
</feature>
<feature type="binding site" evidence="8">
    <location>
        <position position="313"/>
    </location>
    <ligand>
        <name>Mn(2+)</name>
        <dbReference type="ChEBI" id="CHEBI:29035"/>
    </ligand>
</feature>
<dbReference type="InterPro" id="IPR000917">
    <property type="entry name" value="Sulfatase_N"/>
</dbReference>
<dbReference type="CDD" id="cd16015">
    <property type="entry name" value="LTA_synthase"/>
    <property type="match status" value="1"/>
</dbReference>
<feature type="transmembrane region" description="Helical" evidence="9">
    <location>
        <begin position="7"/>
        <end position="29"/>
    </location>
</feature>
<organism evidence="11 12">
    <name type="scientific">Phocaeicola dorei</name>
    <dbReference type="NCBI Taxonomy" id="357276"/>
    <lineage>
        <taxon>Bacteria</taxon>
        <taxon>Pseudomonadati</taxon>
        <taxon>Bacteroidota</taxon>
        <taxon>Bacteroidia</taxon>
        <taxon>Bacteroidales</taxon>
        <taxon>Bacteroidaceae</taxon>
        <taxon>Phocaeicola</taxon>
    </lineage>
</organism>
<feature type="binding site" evidence="8">
    <location>
        <position position="273"/>
    </location>
    <ligand>
        <name>Mn(2+)</name>
        <dbReference type="ChEBI" id="CHEBI:29035"/>
    </ligand>
</feature>
<dbReference type="GO" id="GO:0005886">
    <property type="term" value="C:plasma membrane"/>
    <property type="evidence" value="ECO:0007669"/>
    <property type="project" value="UniProtKB-SubCell"/>
</dbReference>
<feature type="binding site" evidence="8">
    <location>
        <position position="479"/>
    </location>
    <ligand>
        <name>Mn(2+)</name>
        <dbReference type="ChEBI" id="CHEBI:29035"/>
    </ligand>
</feature>
<dbReference type="GO" id="GO:0016787">
    <property type="term" value="F:hydrolase activity"/>
    <property type="evidence" value="ECO:0007669"/>
    <property type="project" value="UniProtKB-KW"/>
</dbReference>
<keyword evidence="7" id="KW-0464">Manganese</keyword>
<evidence type="ECO:0000256" key="3">
    <source>
        <dbReference type="ARBA" id="ARBA00022692"/>
    </source>
</evidence>
<dbReference type="SUPFAM" id="SSF53649">
    <property type="entry name" value="Alkaline phosphatase-like"/>
    <property type="match status" value="1"/>
</dbReference>
<gene>
    <name evidence="11" type="ORF">F2Z07_03600</name>
</gene>
<comment type="caution">
    <text evidence="11">The sequence shown here is derived from an EMBL/GenBank/DDBJ whole genome shotgun (WGS) entry which is preliminary data.</text>
</comment>
<dbReference type="Gene3D" id="3.30.1120.80">
    <property type="match status" value="1"/>
</dbReference>
<reference evidence="11 12" key="1">
    <citation type="journal article" date="2019" name="Nat. Med.">
        <title>A library of human gut bacterial isolates paired with longitudinal multiomics data enables mechanistic microbiome research.</title>
        <authorList>
            <person name="Poyet M."/>
            <person name="Groussin M."/>
            <person name="Gibbons S.M."/>
            <person name="Avila-Pacheco J."/>
            <person name="Jiang X."/>
            <person name="Kearney S.M."/>
            <person name="Perrotta A.R."/>
            <person name="Berdy B."/>
            <person name="Zhao S."/>
            <person name="Lieberman T.D."/>
            <person name="Swanson P.K."/>
            <person name="Smith M."/>
            <person name="Roesemann S."/>
            <person name="Alexander J.E."/>
            <person name="Rich S.A."/>
            <person name="Livny J."/>
            <person name="Vlamakis H."/>
            <person name="Clish C."/>
            <person name="Bullock K."/>
            <person name="Deik A."/>
            <person name="Scott J."/>
            <person name="Pierce K.A."/>
            <person name="Xavier R.J."/>
            <person name="Alm E.J."/>
        </authorList>
    </citation>
    <scope>NUCLEOTIDE SEQUENCE [LARGE SCALE GENOMIC DNA]</scope>
    <source>
        <strain evidence="11 12">BIOML-A25</strain>
    </source>
</reference>
<feature type="transmembrane region" description="Helical" evidence="9">
    <location>
        <begin position="49"/>
        <end position="74"/>
    </location>
</feature>
<dbReference type="InterPro" id="IPR017850">
    <property type="entry name" value="Alkaline_phosphatase_core_sf"/>
</dbReference>
<feature type="binding site" evidence="7">
    <location>
        <position position="431"/>
    </location>
    <ligand>
        <name>substrate</name>
    </ligand>
</feature>
<keyword evidence="4 9" id="KW-1133">Transmembrane helix</keyword>
<dbReference type="PIRSF" id="PIRSF005091">
    <property type="entry name" value="Mmb_sulf_HI1246"/>
    <property type="match status" value="1"/>
</dbReference>
<dbReference type="AlphaFoldDB" id="A0A6L3IW38"/>
<dbReference type="InterPro" id="IPR012160">
    <property type="entry name" value="LtaS-like"/>
</dbReference>
<dbReference type="GO" id="GO:0016740">
    <property type="term" value="F:transferase activity"/>
    <property type="evidence" value="ECO:0007669"/>
    <property type="project" value="UniProtKB-KW"/>
</dbReference>
<keyword evidence="3 9" id="KW-0812">Transmembrane</keyword>
<evidence type="ECO:0000256" key="6">
    <source>
        <dbReference type="PIRSR" id="PIRSR005091-1"/>
    </source>
</evidence>
<evidence type="ECO:0000256" key="4">
    <source>
        <dbReference type="ARBA" id="ARBA00022989"/>
    </source>
</evidence>
<dbReference type="InterPro" id="IPR050448">
    <property type="entry name" value="OpgB/LTA_synthase_biosynth"/>
</dbReference>
<evidence type="ECO:0000256" key="9">
    <source>
        <dbReference type="SAM" id="Phobius"/>
    </source>
</evidence>
<proteinExistence type="predicted"/>
<evidence type="ECO:0000256" key="5">
    <source>
        <dbReference type="ARBA" id="ARBA00023136"/>
    </source>
</evidence>
<keyword evidence="2" id="KW-1003">Cell membrane</keyword>
<dbReference type="Gene3D" id="3.40.720.10">
    <property type="entry name" value="Alkaline Phosphatase, subunit A"/>
    <property type="match status" value="1"/>
</dbReference>
<name>A0A6L3IW38_9BACT</name>
<keyword evidence="5 9" id="KW-0472">Membrane</keyword>
<accession>A0A6L3IW38</accession>
<dbReference type="Pfam" id="PF00884">
    <property type="entry name" value="Sulfatase"/>
    <property type="match status" value="1"/>
</dbReference>
<feature type="transmembrane region" description="Helical" evidence="9">
    <location>
        <begin position="86"/>
        <end position="108"/>
    </location>
</feature>
<evidence type="ECO:0000256" key="7">
    <source>
        <dbReference type="PIRSR" id="PIRSR005091-2"/>
    </source>
</evidence>
<evidence type="ECO:0000259" key="10">
    <source>
        <dbReference type="Pfam" id="PF00884"/>
    </source>
</evidence>
<dbReference type="PANTHER" id="PTHR47371:SF3">
    <property type="entry name" value="PHOSPHOGLYCEROL TRANSFERASE I"/>
    <property type="match status" value="1"/>
</dbReference>
<keyword evidence="11" id="KW-0378">Hydrolase</keyword>
<evidence type="ECO:0000256" key="1">
    <source>
        <dbReference type="ARBA" id="ARBA00004651"/>
    </source>
</evidence>
<evidence type="ECO:0000313" key="11">
    <source>
        <dbReference type="EMBL" id="KAA5323498.1"/>
    </source>
</evidence>
<sequence>MKKRIAYISLYFFTVLLIFILQKPLFMLYNGSIEKGFGFADYMQVMVHGASLDAATAGYLTAFPFLLVLISIWFRKFPLKKILYGYYILAAALISIIFVVDMALYTFWGFKLDASVFLYIDSPKEALASVSVGFILLRVLAILLLIALNSWVLLKITPSVLTATRKRIAGTAGMLLLGGVLFIIIRGGVTESTSNIGQVYFSNEPFLNHSAVNPDFSLLSSMGKSQDFASEFNFFDEEKRAALFDGLYPTTDGDSIIQVLNTKRPNILIILMEGFGGAFVEPLGGLPDVTPHFNRLSKEGIFFTNCYANSFRTDRGTVCTFSGYLGLPTASVMKIPAKSRTLPAIAEGLSKVGYKTDFLYGGDINFTNMKSYLLSTGYQRLTANTDFSLAEQTSNAWGVNDDITFEYLYNQLRNRKEEGPWHTAFLTLSSHEPFEVPYHRLEDKIPNAFAYTDECLGKFIDRLKQTPAWKDLLVICLPDHGFYYPREGSNAMPRFYHIPLLWLGGAVKQPMQVDKIMNQTDLAATLLGQLGLEHTAFTFSRNVLGSDYKYPFAFYSFNNGFSFRDSTGVTVFDNNSGSILFDEPEADESRLDKGKAILQTVYDDLGNR</sequence>
<feature type="domain" description="Sulfatase N-terminal" evidence="10">
    <location>
        <begin position="265"/>
        <end position="531"/>
    </location>
</feature>
<evidence type="ECO:0000313" key="12">
    <source>
        <dbReference type="Proteomes" id="UP000481700"/>
    </source>
</evidence>